<gene>
    <name evidence="1" type="ORF">RhiirA4_408596</name>
</gene>
<dbReference type="AlphaFoldDB" id="A0A2I1H1U4"/>
<comment type="caution">
    <text evidence="1">The sequence shown here is derived from an EMBL/GenBank/DDBJ whole genome shotgun (WGS) entry which is preliminary data.</text>
</comment>
<keyword evidence="2" id="KW-1185">Reference proteome</keyword>
<name>A0A2I1H1U4_9GLOM</name>
<proteinExistence type="predicted"/>
<protein>
    <submittedName>
        <fullName evidence="1">Uncharacterized protein</fullName>
    </submittedName>
</protein>
<dbReference type="EMBL" id="LLXI01001271">
    <property type="protein sequence ID" value="PKY52801.1"/>
    <property type="molecule type" value="Genomic_DNA"/>
</dbReference>
<accession>A0A2I1H1U4</accession>
<sequence>MKINIKKVQELAREYGCLNEITAKNPNKLFIKAVLQRKVLDLVCEFSNEFVKFRDGNYKLESDIDSKAKELLNLIKLFSTTRAGTDGVIDAKYVNKFMEFLVIVDLTI</sequence>
<evidence type="ECO:0000313" key="2">
    <source>
        <dbReference type="Proteomes" id="UP000234323"/>
    </source>
</evidence>
<dbReference type="VEuPathDB" id="FungiDB:RhiirA1_415374"/>
<dbReference type="Proteomes" id="UP000234323">
    <property type="component" value="Unassembled WGS sequence"/>
</dbReference>
<reference evidence="1 2" key="1">
    <citation type="submission" date="2015-10" db="EMBL/GenBank/DDBJ databases">
        <title>Genome analyses suggest a sexual origin of heterokaryosis in a supposedly ancient asexual fungus.</title>
        <authorList>
            <person name="Ropars J."/>
            <person name="Sedzielewska K."/>
            <person name="Noel J."/>
            <person name="Charron P."/>
            <person name="Farinelli L."/>
            <person name="Marton T."/>
            <person name="Kruger M."/>
            <person name="Pelin A."/>
            <person name="Brachmann A."/>
            <person name="Corradi N."/>
        </authorList>
    </citation>
    <scope>NUCLEOTIDE SEQUENCE [LARGE SCALE GENOMIC DNA]</scope>
    <source>
        <strain evidence="1 2">A4</strain>
    </source>
</reference>
<evidence type="ECO:0000313" key="1">
    <source>
        <dbReference type="EMBL" id="PKY52801.1"/>
    </source>
</evidence>
<organism evidence="1 2">
    <name type="scientific">Rhizophagus irregularis</name>
    <dbReference type="NCBI Taxonomy" id="588596"/>
    <lineage>
        <taxon>Eukaryota</taxon>
        <taxon>Fungi</taxon>
        <taxon>Fungi incertae sedis</taxon>
        <taxon>Mucoromycota</taxon>
        <taxon>Glomeromycotina</taxon>
        <taxon>Glomeromycetes</taxon>
        <taxon>Glomerales</taxon>
        <taxon>Glomeraceae</taxon>
        <taxon>Rhizophagus</taxon>
    </lineage>
</organism>